<dbReference type="Pfam" id="PF12833">
    <property type="entry name" value="HTH_18"/>
    <property type="match status" value="1"/>
</dbReference>
<dbReference type="Pfam" id="PF12625">
    <property type="entry name" value="Arabinose_bd"/>
    <property type="match status" value="1"/>
</dbReference>
<dbReference type="RefSeq" id="WP_111733753.1">
    <property type="nucleotide sequence ID" value="NZ_CP037901.1"/>
</dbReference>
<proteinExistence type="predicted"/>
<dbReference type="SMART" id="SM00342">
    <property type="entry name" value="HTH_ARAC"/>
    <property type="match status" value="1"/>
</dbReference>
<dbReference type="GO" id="GO:0000976">
    <property type="term" value="F:transcription cis-regulatory region binding"/>
    <property type="evidence" value="ECO:0007669"/>
    <property type="project" value="TreeGrafter"/>
</dbReference>
<evidence type="ECO:0000256" key="1">
    <source>
        <dbReference type="ARBA" id="ARBA00023015"/>
    </source>
</evidence>
<reference evidence="5 6" key="1">
    <citation type="submission" date="2019-03" db="EMBL/GenBank/DDBJ databases">
        <title>Comparative insights into the high quality Complete genome sequence of highly metal resistant Cupriavidus metallidurans strain BS1 isolated from a gold-copper mine.</title>
        <authorList>
            <person name="Mazhar H.S."/>
            <person name="Rensing C."/>
        </authorList>
    </citation>
    <scope>NUCLEOTIDE SEQUENCE [LARGE SCALE GENOMIC DNA]</scope>
    <source>
        <strain evidence="5 6">BS1</strain>
    </source>
</reference>
<dbReference type="SUPFAM" id="SSF46689">
    <property type="entry name" value="Homeodomain-like"/>
    <property type="match status" value="1"/>
</dbReference>
<feature type="domain" description="HTH araC/xylS-type" evidence="4">
    <location>
        <begin position="236"/>
        <end position="334"/>
    </location>
</feature>
<name>A0A482IZW2_9BURK</name>
<keyword evidence="2" id="KW-0238">DNA-binding</keyword>
<evidence type="ECO:0000313" key="5">
    <source>
        <dbReference type="EMBL" id="QBP13163.1"/>
    </source>
</evidence>
<sequence length="339" mass="37588">MDALVRTSELRGYPALMRAMGCDPAPLLRRYHVDEGALDSDDAMISLRAVVHLLEASAEQTRTADFGLRLSNHQSIDVLGPLSIALQNATTIRAGMDFAAHHMFVHSPGLVYTVHEHSEIAKDAAEVSIEIRLSRQPAQRQAIDLCLADMHNFTRLLAGDRYALRAVSIPHTPIASLSTYERFFGARVLVEQPRASLHLSRSTLAADLLGVDATLRRIAEDYIFRNFRSEHGSVSDRVRQVLRDTLGTSSHSKASVADLLAMHPRTMQRRLAAEATSFEAIRNDVRKELAMRYLSETNLPLGQITLLLGLPAQSALSRACRQWYGAAPSALRKHKRTPD</sequence>
<dbReference type="GO" id="GO:0003700">
    <property type="term" value="F:DNA-binding transcription factor activity"/>
    <property type="evidence" value="ECO:0007669"/>
    <property type="project" value="InterPro"/>
</dbReference>
<organism evidence="5 6">
    <name type="scientific">Cupriavidus metallidurans</name>
    <dbReference type="NCBI Taxonomy" id="119219"/>
    <lineage>
        <taxon>Bacteria</taxon>
        <taxon>Pseudomonadati</taxon>
        <taxon>Pseudomonadota</taxon>
        <taxon>Betaproteobacteria</taxon>
        <taxon>Burkholderiales</taxon>
        <taxon>Burkholderiaceae</taxon>
        <taxon>Cupriavidus</taxon>
    </lineage>
</organism>
<evidence type="ECO:0000313" key="6">
    <source>
        <dbReference type="Proteomes" id="UP000253772"/>
    </source>
</evidence>
<dbReference type="Proteomes" id="UP000253772">
    <property type="component" value="Chromosome c2"/>
</dbReference>
<evidence type="ECO:0000256" key="2">
    <source>
        <dbReference type="ARBA" id="ARBA00023125"/>
    </source>
</evidence>
<dbReference type="PANTHER" id="PTHR47894:SF4">
    <property type="entry name" value="HTH-TYPE TRANSCRIPTIONAL REGULATOR GADX"/>
    <property type="match status" value="1"/>
</dbReference>
<dbReference type="PROSITE" id="PS01124">
    <property type="entry name" value="HTH_ARAC_FAMILY_2"/>
    <property type="match status" value="1"/>
</dbReference>
<gene>
    <name evidence="5" type="ORF">DDF84_026350</name>
</gene>
<dbReference type="OrthoDB" id="6506763at2"/>
<keyword evidence="1" id="KW-0805">Transcription regulation</keyword>
<dbReference type="PANTHER" id="PTHR47894">
    <property type="entry name" value="HTH-TYPE TRANSCRIPTIONAL REGULATOR GADX"/>
    <property type="match status" value="1"/>
</dbReference>
<accession>A0A482IZW2</accession>
<keyword evidence="3" id="KW-0804">Transcription</keyword>
<evidence type="ECO:0000256" key="3">
    <source>
        <dbReference type="ARBA" id="ARBA00023163"/>
    </source>
</evidence>
<dbReference type="GO" id="GO:0005829">
    <property type="term" value="C:cytosol"/>
    <property type="evidence" value="ECO:0007669"/>
    <property type="project" value="TreeGrafter"/>
</dbReference>
<dbReference type="AlphaFoldDB" id="A0A482IZW2"/>
<protein>
    <submittedName>
        <fullName evidence="5">AraC family transcriptional regulator</fullName>
    </submittedName>
</protein>
<dbReference type="InterPro" id="IPR009057">
    <property type="entry name" value="Homeodomain-like_sf"/>
</dbReference>
<dbReference type="EMBL" id="CP037901">
    <property type="protein sequence ID" value="QBP13163.1"/>
    <property type="molecule type" value="Genomic_DNA"/>
</dbReference>
<dbReference type="Gene3D" id="1.10.10.60">
    <property type="entry name" value="Homeodomain-like"/>
    <property type="match status" value="1"/>
</dbReference>
<dbReference type="InterPro" id="IPR018060">
    <property type="entry name" value="HTH_AraC"/>
</dbReference>
<evidence type="ECO:0000259" key="4">
    <source>
        <dbReference type="PROSITE" id="PS01124"/>
    </source>
</evidence>
<dbReference type="InterPro" id="IPR032687">
    <property type="entry name" value="AraC-type_N"/>
</dbReference>